<name>A0A821P6D7_9BILA</name>
<protein>
    <recommendedName>
        <fullName evidence="4">Mos1 transposase HTH domain-containing protein</fullName>
    </recommendedName>
</protein>
<organism evidence="2 3">
    <name type="scientific">Rotaria socialis</name>
    <dbReference type="NCBI Taxonomy" id="392032"/>
    <lineage>
        <taxon>Eukaryota</taxon>
        <taxon>Metazoa</taxon>
        <taxon>Spiralia</taxon>
        <taxon>Gnathifera</taxon>
        <taxon>Rotifera</taxon>
        <taxon>Eurotatoria</taxon>
        <taxon>Bdelloidea</taxon>
        <taxon>Philodinida</taxon>
        <taxon>Philodinidae</taxon>
        <taxon>Rotaria</taxon>
    </lineage>
</organism>
<evidence type="ECO:0000313" key="3">
    <source>
        <dbReference type="Proteomes" id="UP000663873"/>
    </source>
</evidence>
<comment type="caution">
    <text evidence="2">The sequence shown here is derived from an EMBL/GenBank/DDBJ whole genome shotgun (WGS) entry which is preliminary data.</text>
</comment>
<dbReference type="Proteomes" id="UP000663873">
    <property type="component" value="Unassembled WGS sequence"/>
</dbReference>
<dbReference type="AlphaFoldDB" id="A0A821P6D7"/>
<evidence type="ECO:0000313" key="2">
    <source>
        <dbReference type="EMBL" id="CAF4797288.1"/>
    </source>
</evidence>
<dbReference type="EMBL" id="CAJOBP010047546">
    <property type="protein sequence ID" value="CAF4797288.1"/>
    <property type="molecule type" value="Genomic_DNA"/>
</dbReference>
<feature type="non-terminal residue" evidence="2">
    <location>
        <position position="51"/>
    </location>
</feature>
<evidence type="ECO:0000313" key="1">
    <source>
        <dbReference type="EMBL" id="CAF4593947.1"/>
    </source>
</evidence>
<proteinExistence type="predicted"/>
<sequence length="51" mass="5897">MDNECNRYYIKNRNVLGINPNTIHEKLATALGPKAPSYPTVAEWAKRFRAY</sequence>
<accession>A0A821P6D7</accession>
<evidence type="ECO:0008006" key="4">
    <source>
        <dbReference type="Google" id="ProtNLM"/>
    </source>
</evidence>
<dbReference type="EMBL" id="CAJOBO010009689">
    <property type="protein sequence ID" value="CAF4593947.1"/>
    <property type="molecule type" value="Genomic_DNA"/>
</dbReference>
<dbReference type="Proteomes" id="UP000663851">
    <property type="component" value="Unassembled WGS sequence"/>
</dbReference>
<reference evidence="2" key="1">
    <citation type="submission" date="2021-02" db="EMBL/GenBank/DDBJ databases">
        <authorList>
            <person name="Nowell W R."/>
        </authorList>
    </citation>
    <scope>NUCLEOTIDE SEQUENCE</scope>
</reference>
<keyword evidence="3" id="KW-1185">Reference proteome</keyword>
<gene>
    <name evidence="1" type="ORF">HFQ381_LOCUS33177</name>
    <name evidence="2" type="ORF">UJA718_LOCUS41118</name>
</gene>